<gene>
    <name evidence="1" type="ORF">KL86APRO_20381</name>
</gene>
<dbReference type="EMBL" id="FLUO01000002">
    <property type="protein sequence ID" value="SBW11976.1"/>
    <property type="molecule type" value="Genomic_DNA"/>
</dbReference>
<organism evidence="1">
    <name type="scientific">uncultured Alphaproteobacteria bacterium</name>
    <dbReference type="NCBI Taxonomy" id="91750"/>
    <lineage>
        <taxon>Bacteria</taxon>
        <taxon>Pseudomonadati</taxon>
        <taxon>Pseudomonadota</taxon>
        <taxon>Alphaproteobacteria</taxon>
        <taxon>environmental samples</taxon>
    </lineage>
</organism>
<protein>
    <submittedName>
        <fullName evidence="1">Uncharacterized protein</fullName>
    </submittedName>
</protein>
<sequence length="99" mass="10571">MKAYCFADGTIEFGPRIPDGALPIAAGPDNTLRREIGVKARLAYNNETLLVPGVPEALDQMSGVNALIAWIAWASPSWRKAGLITPRHRLSSQARGGAS</sequence>
<reference evidence="1" key="1">
    <citation type="submission" date="2016-04" db="EMBL/GenBank/DDBJ databases">
        <authorList>
            <person name="Evans L.H."/>
            <person name="Alamgir A."/>
            <person name="Owens N."/>
            <person name="Weber N.D."/>
            <person name="Virtaneva K."/>
            <person name="Barbian K."/>
            <person name="Babar A."/>
            <person name="Rosenke K."/>
        </authorList>
    </citation>
    <scope>NUCLEOTIDE SEQUENCE</scope>
    <source>
        <strain evidence="1">86</strain>
    </source>
</reference>
<name>A0A212KJR5_9PROT</name>
<evidence type="ECO:0000313" key="1">
    <source>
        <dbReference type="EMBL" id="SBW11976.1"/>
    </source>
</evidence>
<accession>A0A212KJR5</accession>
<proteinExistence type="predicted"/>
<dbReference type="AlphaFoldDB" id="A0A212KJR5"/>